<dbReference type="PROSITE" id="PS00632">
    <property type="entry name" value="RIBOSOMAL_S4"/>
    <property type="match status" value="1"/>
</dbReference>
<feature type="domain" description="Small ribosomal subunit protein uS4 N-terminal" evidence="10">
    <location>
        <begin position="3"/>
        <end position="87"/>
    </location>
</feature>
<evidence type="ECO:0000256" key="5">
    <source>
        <dbReference type="ARBA" id="ARBA00023274"/>
    </source>
</evidence>
<dbReference type="NCBIfam" id="NF003717">
    <property type="entry name" value="PRK05327.1"/>
    <property type="match status" value="1"/>
</dbReference>
<keyword evidence="2 7" id="KW-0699">rRNA-binding</keyword>
<dbReference type="InterPro" id="IPR036986">
    <property type="entry name" value="S4_RNA-bd_sf"/>
</dbReference>
<sequence>MATRRGPRFKECRWVGVNAIGHPKAMKRVATHGNLRRSKPTEYRVQMLEKQKLKVYYNIFEKQLIRYYEAALSSEEQTGTALLRLLESRLDNLVYRSGFASSIRMARQMVSHGHILVNGKRIDIPSYQVQVGDVLSLHEKARQVENFANHFREFAGFSLPYVERNTEEFTAKYTRLPEREEIPVEVNDRQIIEFYSR</sequence>
<dbReference type="EMBL" id="LSCV01000002">
    <property type="protein sequence ID" value="KXB42387.1"/>
    <property type="molecule type" value="Genomic_DNA"/>
</dbReference>
<comment type="subunit">
    <text evidence="7">Part of the 30S ribosomal subunit. Contacts protein S5. The interaction surface between S4 and S5 is involved in control of translational fidelity.</text>
</comment>
<dbReference type="InterPro" id="IPR022801">
    <property type="entry name" value="Ribosomal_uS4"/>
</dbReference>
<organism evidence="11 12">
    <name type="scientific">Amygdalobacter nucleatus</name>
    <dbReference type="NCBI Taxonomy" id="3029274"/>
    <lineage>
        <taxon>Bacteria</taxon>
        <taxon>Bacillati</taxon>
        <taxon>Bacillota</taxon>
        <taxon>Clostridia</taxon>
        <taxon>Eubacteriales</taxon>
        <taxon>Oscillospiraceae</taxon>
        <taxon>Amygdalobacter</taxon>
    </lineage>
</organism>
<comment type="similarity">
    <text evidence="1 7 8">Belongs to the universal ribosomal protein uS4 family.</text>
</comment>
<dbReference type="InterPro" id="IPR018079">
    <property type="entry name" value="Ribosomal_uS4_CS"/>
</dbReference>
<dbReference type="Proteomes" id="UP000070080">
    <property type="component" value="Unassembled WGS sequence"/>
</dbReference>
<dbReference type="GO" id="GO:0019843">
    <property type="term" value="F:rRNA binding"/>
    <property type="evidence" value="ECO:0007669"/>
    <property type="project" value="UniProtKB-UniRule"/>
</dbReference>
<dbReference type="Gene3D" id="3.10.290.10">
    <property type="entry name" value="RNA-binding S4 domain"/>
    <property type="match status" value="1"/>
</dbReference>
<evidence type="ECO:0000256" key="3">
    <source>
        <dbReference type="ARBA" id="ARBA00022884"/>
    </source>
</evidence>
<comment type="function">
    <text evidence="7">With S5 and S12 plays an important role in translational accuracy.</text>
</comment>
<comment type="function">
    <text evidence="7">One of the primary rRNA binding proteins, it binds directly to 16S rRNA where it nucleates assembly of the body of the 30S subunit.</text>
</comment>
<dbReference type="InterPro" id="IPR001912">
    <property type="entry name" value="Ribosomal_uS4_N"/>
</dbReference>
<evidence type="ECO:0000313" key="12">
    <source>
        <dbReference type="Proteomes" id="UP000070080"/>
    </source>
</evidence>
<dbReference type="RefSeq" id="WP_066712246.1">
    <property type="nucleotide sequence ID" value="NZ_CP118869.1"/>
</dbReference>
<dbReference type="NCBIfam" id="TIGR01017">
    <property type="entry name" value="rpsD_bact"/>
    <property type="match status" value="1"/>
</dbReference>
<dbReference type="GO" id="GO:0042274">
    <property type="term" value="P:ribosomal small subunit biogenesis"/>
    <property type="evidence" value="ECO:0007669"/>
    <property type="project" value="TreeGrafter"/>
</dbReference>
<dbReference type="PROSITE" id="PS50889">
    <property type="entry name" value="S4"/>
    <property type="match status" value="1"/>
</dbReference>
<dbReference type="Pfam" id="PF00163">
    <property type="entry name" value="Ribosomal_S4"/>
    <property type="match status" value="1"/>
</dbReference>
<dbReference type="SMART" id="SM01390">
    <property type="entry name" value="Ribosomal_S4"/>
    <property type="match status" value="1"/>
</dbReference>
<dbReference type="SUPFAM" id="SSF55174">
    <property type="entry name" value="Alpha-L RNA-binding motif"/>
    <property type="match status" value="1"/>
</dbReference>
<dbReference type="PANTHER" id="PTHR11831:SF4">
    <property type="entry name" value="SMALL RIBOSOMAL SUBUNIT PROTEIN US4M"/>
    <property type="match status" value="1"/>
</dbReference>
<protein>
    <recommendedName>
        <fullName evidence="6 7">Small ribosomal subunit protein uS4</fullName>
    </recommendedName>
</protein>
<dbReference type="CDD" id="cd00165">
    <property type="entry name" value="S4"/>
    <property type="match status" value="1"/>
</dbReference>
<dbReference type="HAMAP" id="MF_01306_B">
    <property type="entry name" value="Ribosomal_uS4_B"/>
    <property type="match status" value="1"/>
</dbReference>
<dbReference type="GO" id="GO:0003735">
    <property type="term" value="F:structural constituent of ribosome"/>
    <property type="evidence" value="ECO:0007669"/>
    <property type="project" value="InterPro"/>
</dbReference>
<evidence type="ECO:0000256" key="7">
    <source>
        <dbReference type="HAMAP-Rule" id="MF_01306"/>
    </source>
</evidence>
<reference evidence="12" key="1">
    <citation type="submission" date="2016-01" db="EMBL/GenBank/DDBJ databases">
        <authorList>
            <person name="Mitreva M."/>
            <person name="Pepin K.H."/>
            <person name="Mihindukulasuriya K.A."/>
            <person name="Fulton R."/>
            <person name="Fronick C."/>
            <person name="O'Laughlin M."/>
            <person name="Miner T."/>
            <person name="Herter B."/>
            <person name="Rosa B.A."/>
            <person name="Cordes M."/>
            <person name="Tomlinson C."/>
            <person name="Wollam A."/>
            <person name="Palsikar V.B."/>
            <person name="Mardis E.R."/>
            <person name="Wilson R.K."/>
        </authorList>
    </citation>
    <scope>NUCLEOTIDE SEQUENCE [LARGE SCALE GENOMIC DNA]</scope>
    <source>
        <strain evidence="12">KA00274</strain>
    </source>
</reference>
<dbReference type="OrthoDB" id="9803672at2"/>
<evidence type="ECO:0000256" key="6">
    <source>
        <dbReference type="ARBA" id="ARBA00035254"/>
    </source>
</evidence>
<evidence type="ECO:0000256" key="1">
    <source>
        <dbReference type="ARBA" id="ARBA00007465"/>
    </source>
</evidence>
<dbReference type="GO" id="GO:0015935">
    <property type="term" value="C:small ribosomal subunit"/>
    <property type="evidence" value="ECO:0007669"/>
    <property type="project" value="InterPro"/>
</dbReference>
<dbReference type="PANTHER" id="PTHR11831">
    <property type="entry name" value="30S 40S RIBOSOMAL PROTEIN"/>
    <property type="match status" value="1"/>
</dbReference>
<keyword evidence="12" id="KW-1185">Reference proteome</keyword>
<dbReference type="InterPro" id="IPR002942">
    <property type="entry name" value="S4_RNA-bd"/>
</dbReference>
<dbReference type="Gene3D" id="1.10.1050.10">
    <property type="entry name" value="Ribosomal Protein S4 Delta 41, Chain A, domain 1"/>
    <property type="match status" value="1"/>
</dbReference>
<dbReference type="STRING" id="1497955.HMPREF1872_00058"/>
<evidence type="ECO:0000259" key="10">
    <source>
        <dbReference type="SMART" id="SM01390"/>
    </source>
</evidence>
<dbReference type="FunFam" id="3.10.290.10:FF:000001">
    <property type="entry name" value="30S ribosomal protein S4"/>
    <property type="match status" value="1"/>
</dbReference>
<dbReference type="SMART" id="SM00363">
    <property type="entry name" value="S4"/>
    <property type="match status" value="1"/>
</dbReference>
<name>A0A133YGU6_9FIRM</name>
<feature type="domain" description="RNA-binding S4" evidence="9">
    <location>
        <begin position="88"/>
        <end position="149"/>
    </location>
</feature>
<dbReference type="Pfam" id="PF01479">
    <property type="entry name" value="S4"/>
    <property type="match status" value="1"/>
</dbReference>
<accession>A0A133YGU6</accession>
<comment type="caution">
    <text evidence="11">The sequence shown here is derived from an EMBL/GenBank/DDBJ whole genome shotgun (WGS) entry which is preliminary data.</text>
</comment>
<dbReference type="GO" id="GO:0006412">
    <property type="term" value="P:translation"/>
    <property type="evidence" value="ECO:0007669"/>
    <property type="project" value="UniProtKB-UniRule"/>
</dbReference>
<evidence type="ECO:0000256" key="4">
    <source>
        <dbReference type="ARBA" id="ARBA00022980"/>
    </source>
</evidence>
<evidence type="ECO:0000256" key="8">
    <source>
        <dbReference type="RuleBase" id="RU003699"/>
    </source>
</evidence>
<dbReference type="InterPro" id="IPR005709">
    <property type="entry name" value="Ribosomal_uS4_bac-type"/>
</dbReference>
<keyword evidence="4 7" id="KW-0689">Ribosomal protein</keyword>
<evidence type="ECO:0000313" key="11">
    <source>
        <dbReference type="EMBL" id="KXB42387.1"/>
    </source>
</evidence>
<keyword evidence="5 7" id="KW-0687">Ribonucleoprotein</keyword>
<dbReference type="PATRIC" id="fig|1497955.3.peg.58"/>
<dbReference type="AlphaFoldDB" id="A0A133YGU6"/>
<keyword evidence="3 7" id="KW-0694">RNA-binding</keyword>
<gene>
    <name evidence="7" type="primary">rpsD</name>
    <name evidence="11" type="ORF">HMPREF1872_00058</name>
</gene>
<evidence type="ECO:0000259" key="9">
    <source>
        <dbReference type="SMART" id="SM00363"/>
    </source>
</evidence>
<proteinExistence type="inferred from homology"/>
<evidence type="ECO:0000256" key="2">
    <source>
        <dbReference type="ARBA" id="ARBA00022730"/>
    </source>
</evidence>